<dbReference type="Proteomes" id="UP001370100">
    <property type="component" value="Unassembled WGS sequence"/>
</dbReference>
<evidence type="ECO:0008006" key="3">
    <source>
        <dbReference type="Google" id="ProtNLM"/>
    </source>
</evidence>
<organism evidence="1 2">
    <name type="scientific">Actinomycetospora aeridis</name>
    <dbReference type="NCBI Taxonomy" id="3129231"/>
    <lineage>
        <taxon>Bacteria</taxon>
        <taxon>Bacillati</taxon>
        <taxon>Actinomycetota</taxon>
        <taxon>Actinomycetes</taxon>
        <taxon>Pseudonocardiales</taxon>
        <taxon>Pseudonocardiaceae</taxon>
        <taxon>Actinomycetospora</taxon>
    </lineage>
</organism>
<keyword evidence="2" id="KW-1185">Reference proteome</keyword>
<proteinExistence type="predicted"/>
<dbReference type="RefSeq" id="WP_337714644.1">
    <property type="nucleotide sequence ID" value="NZ_JBBEGL010000004.1"/>
</dbReference>
<dbReference type="EMBL" id="JBBEGL010000004">
    <property type="protein sequence ID" value="MEJ2888155.1"/>
    <property type="molecule type" value="Genomic_DNA"/>
</dbReference>
<gene>
    <name evidence="1" type="ORF">WCD41_16960</name>
</gene>
<accession>A0ABU8N6W3</accession>
<protein>
    <recommendedName>
        <fullName evidence="3">Extracellular solute-binding protein</fullName>
    </recommendedName>
</protein>
<name>A0ABU8N6W3_9PSEU</name>
<comment type="caution">
    <text evidence="1">The sequence shown here is derived from an EMBL/GenBank/DDBJ whole genome shotgun (WGS) entry which is preliminary data.</text>
</comment>
<reference evidence="1 2" key="1">
    <citation type="submission" date="2024-03" db="EMBL/GenBank/DDBJ databases">
        <title>Actinomycetospora sp. OC33-EN06, a novel actinomycete isolated from wild orchid (Aerides multiflora).</title>
        <authorList>
            <person name="Suriyachadkun C."/>
        </authorList>
    </citation>
    <scope>NUCLEOTIDE SEQUENCE [LARGE SCALE GENOMIC DNA]</scope>
    <source>
        <strain evidence="1 2">OC33-EN06</strain>
    </source>
</reference>
<evidence type="ECO:0000313" key="2">
    <source>
        <dbReference type="Proteomes" id="UP001370100"/>
    </source>
</evidence>
<evidence type="ECO:0000313" key="1">
    <source>
        <dbReference type="EMBL" id="MEJ2888155.1"/>
    </source>
</evidence>
<sequence length="369" mass="38936">MAAAPTSASTSRRGQGLRVTLALVLIAVLLGYGGCEVYRRLAPPSSPPVVTVAGLIGSEKQSFFDDPDVVAALARNGLAVTVSPAGSREIATRDLAPYGFVFPSSSPAAERIQRDRGVVTAYAPFSSPMAVATFPDIATALAGAGAVRPGADGRQVVDVRVLLDLARQGTRWDRLPGNTAYPARKTVLLNTTDPAYSNSAAMYLALASFVANGDAVPDAAAATRVLPDMCRLFADQGYRPRTTAVLFNDYLTTGRGVAPMALVYEAEFEQARRVPTSGLTDQNVLLYPAPTVYSRHTLVPLTPDGDRLGRLLDTDPELAELAARHGFRPTRPGPAAAAFPPGPNAAEVVDVPSYETLEQMLAAVERGCR</sequence>